<sequence>MSSKADTPASGSAGALDEVMLAMDVVDTLRHNENVALKELGQEGRDEDLKERLRRIYESQGLEVSDRILDEGIKALKESRFTYEPAEAGSRLLAGIWVRRGLYGKIAGAVLVALVTWIGVSAWRGASEQRAREAARIELAETLPRRLEQAASRALADARTADARDRAEALHADGVAALTQGDADAARGAAAALEQLRARLAETYRLRIVSRPGEDTGVFRIPDVNSNARNYYLIVEAVTPDGKVLSLPVRSEEDGKVKTVTRWGVRVPQRTFDAVRRDKGDDGIVQNDTLAEKPRGGLEPVYRMNVSPDGENPGTITEW</sequence>
<organism evidence="3 4">
    <name type="scientific">Pseudochelatococcus lubricantis</name>
    <dbReference type="NCBI Taxonomy" id="1538102"/>
    <lineage>
        <taxon>Bacteria</taxon>
        <taxon>Pseudomonadati</taxon>
        <taxon>Pseudomonadota</taxon>
        <taxon>Alphaproteobacteria</taxon>
        <taxon>Hyphomicrobiales</taxon>
        <taxon>Chelatococcaceae</taxon>
        <taxon>Pseudochelatococcus</taxon>
    </lineage>
</organism>
<dbReference type="InterPro" id="IPR045964">
    <property type="entry name" value="DUF6384"/>
</dbReference>
<dbReference type="RefSeq" id="WP_166949260.1">
    <property type="nucleotide sequence ID" value="NZ_JAASQI010000002.1"/>
</dbReference>
<keyword evidence="2" id="KW-1133">Transmembrane helix</keyword>
<keyword evidence="2" id="KW-0812">Transmembrane</keyword>
<dbReference type="EMBL" id="JAASQI010000002">
    <property type="protein sequence ID" value="NIJ57075.1"/>
    <property type="molecule type" value="Genomic_DNA"/>
</dbReference>
<evidence type="ECO:0000313" key="3">
    <source>
        <dbReference type="EMBL" id="NIJ57075.1"/>
    </source>
</evidence>
<evidence type="ECO:0000256" key="1">
    <source>
        <dbReference type="SAM" id="MobiDB-lite"/>
    </source>
</evidence>
<proteinExistence type="predicted"/>
<keyword evidence="4" id="KW-1185">Reference proteome</keyword>
<reference evidence="3 4" key="1">
    <citation type="submission" date="2020-03" db="EMBL/GenBank/DDBJ databases">
        <title>Genomic Encyclopedia of Type Strains, Phase IV (KMG-IV): sequencing the most valuable type-strain genomes for metagenomic binning, comparative biology and taxonomic classification.</title>
        <authorList>
            <person name="Goeker M."/>
        </authorList>
    </citation>
    <scope>NUCLEOTIDE SEQUENCE [LARGE SCALE GENOMIC DNA]</scope>
    <source>
        <strain evidence="3 4">DSM 103870</strain>
    </source>
</reference>
<name>A0ABX0UYW2_9HYPH</name>
<evidence type="ECO:0000313" key="4">
    <source>
        <dbReference type="Proteomes" id="UP001429580"/>
    </source>
</evidence>
<protein>
    <submittedName>
        <fullName evidence="3">Uncharacterized protein</fullName>
    </submittedName>
</protein>
<feature type="transmembrane region" description="Helical" evidence="2">
    <location>
        <begin position="102"/>
        <end position="123"/>
    </location>
</feature>
<accession>A0ABX0UYW2</accession>
<comment type="caution">
    <text evidence="3">The sequence shown here is derived from an EMBL/GenBank/DDBJ whole genome shotgun (WGS) entry which is preliminary data.</text>
</comment>
<dbReference type="Pfam" id="PF19911">
    <property type="entry name" value="DUF6384"/>
    <property type="match status" value="1"/>
</dbReference>
<gene>
    <name evidence="3" type="ORF">FHS82_000901</name>
</gene>
<evidence type="ECO:0000256" key="2">
    <source>
        <dbReference type="SAM" id="Phobius"/>
    </source>
</evidence>
<keyword evidence="2" id="KW-0472">Membrane</keyword>
<dbReference type="Proteomes" id="UP001429580">
    <property type="component" value="Unassembled WGS sequence"/>
</dbReference>
<feature type="region of interest" description="Disordered" evidence="1">
    <location>
        <begin position="299"/>
        <end position="319"/>
    </location>
</feature>